<evidence type="ECO:0000313" key="1">
    <source>
        <dbReference type="EMBL" id="MDX4955869.1"/>
    </source>
</evidence>
<sequence>MPSTPKPIGPFPLGMDNRAPDFKLGLPEGAGHLLRDALNVDVTAQGSLKTRGGYALAEQGLDCHSGWSPLDGSYGLYCDSGDIFRIDVDASGATTRTQVAAGYGRVTPVVYAEVNEAVYFTDGIRVGSYHPVPGPTPRWLYAQPQVVGDVQFSLMPAGSSIAYQGGRLLVAVGSALIYSEPFTPGLRDESRGFEIFPAPITCIAAVEAGVFVMADKTYFLAGGLPAQSMRAVLPYGALQQQAGYRLVATGGTDGAHWMSTRGIVSARPDGSLSNLQAEHIAMEASGAGATLYREADGMRAIVATLSQSPSTSAGVGSYAQARLVRKAQP</sequence>
<dbReference type="RefSeq" id="WP_319075260.1">
    <property type="nucleotide sequence ID" value="NZ_JAWWMZ010000009.1"/>
</dbReference>
<evidence type="ECO:0000313" key="2">
    <source>
        <dbReference type="Proteomes" id="UP001287445"/>
    </source>
</evidence>
<gene>
    <name evidence="1" type="ORF">SGN30_20830</name>
</gene>
<dbReference type="Proteomes" id="UP001287445">
    <property type="component" value="Unassembled WGS sequence"/>
</dbReference>
<accession>A0AAJ2R559</accession>
<proteinExistence type="predicted"/>
<dbReference type="EMBL" id="JAWWMZ010000009">
    <property type="protein sequence ID" value="MDX4955869.1"/>
    <property type="molecule type" value="Genomic_DNA"/>
</dbReference>
<reference evidence="1" key="1">
    <citation type="submission" date="2023-11" db="EMBL/GenBank/DDBJ databases">
        <title>Identification and selenium tolerance of Delftia acidovorans R3-25.</title>
        <authorList>
            <person name="Zhang S."/>
            <person name="Liu Y."/>
            <person name="Guo Y."/>
        </authorList>
    </citation>
    <scope>NUCLEOTIDE SEQUENCE</scope>
    <source>
        <strain evidence="1">R3-25</strain>
    </source>
</reference>
<dbReference type="AlphaFoldDB" id="A0AAJ2R559"/>
<name>A0AAJ2R559_DELAC</name>
<protein>
    <submittedName>
        <fullName evidence="1">Uncharacterized protein</fullName>
    </submittedName>
</protein>
<comment type="caution">
    <text evidence="1">The sequence shown here is derived from an EMBL/GenBank/DDBJ whole genome shotgun (WGS) entry which is preliminary data.</text>
</comment>
<organism evidence="1 2">
    <name type="scientific">Delftia acidovorans</name>
    <name type="common">Pseudomonas acidovorans</name>
    <name type="synonym">Comamonas acidovorans</name>
    <dbReference type="NCBI Taxonomy" id="80866"/>
    <lineage>
        <taxon>Bacteria</taxon>
        <taxon>Pseudomonadati</taxon>
        <taxon>Pseudomonadota</taxon>
        <taxon>Betaproteobacteria</taxon>
        <taxon>Burkholderiales</taxon>
        <taxon>Comamonadaceae</taxon>
        <taxon>Delftia</taxon>
    </lineage>
</organism>